<dbReference type="NCBIfam" id="NF004826">
    <property type="entry name" value="PRK06182.1"/>
    <property type="match status" value="1"/>
</dbReference>
<sequence>MNKVVLITGASSGMGKSTANILNGKGNIVYGAARRVEEMQDLKLQGIQIMPLDLTKDDSIVSCVNTILDKEGKIDILINNAGYGSYGTVEDVSIAEAKRQFEVNLFGLARITQLILPKMREHNYGRIVNISSMGGKVYLPLGAWYFATKHALEGWSDCLRLEVKPFGIDVVIVEPGGVKTPWGLIAAESLKETSGSGAYATFANTVADIMKKDFTNDRFTDVQVLGKTIAKAATVKNPKIRYVKGYSAKFAITARKWFGDRIFDKVIMSQYK</sequence>
<protein>
    <submittedName>
        <fullName evidence="4">Short-chain dehydrogenase</fullName>
    </submittedName>
</protein>
<dbReference type="CDD" id="cd05374">
    <property type="entry name" value="17beta-HSD-like_SDR_c"/>
    <property type="match status" value="1"/>
</dbReference>
<dbReference type="AlphaFoldDB" id="A0A1H4R7P4"/>
<evidence type="ECO:0000256" key="1">
    <source>
        <dbReference type="ARBA" id="ARBA00006484"/>
    </source>
</evidence>
<dbReference type="EMBL" id="FNTB01000001">
    <property type="protein sequence ID" value="SEC27940.1"/>
    <property type="molecule type" value="Genomic_DNA"/>
</dbReference>
<dbReference type="SUPFAM" id="SSF51735">
    <property type="entry name" value="NAD(P)-binding Rossmann-fold domains"/>
    <property type="match status" value="1"/>
</dbReference>
<evidence type="ECO:0000313" key="5">
    <source>
        <dbReference type="Proteomes" id="UP000183038"/>
    </source>
</evidence>
<keyword evidence="2" id="KW-0560">Oxidoreductase</keyword>
<dbReference type="InterPro" id="IPR036291">
    <property type="entry name" value="NAD(P)-bd_dom_sf"/>
</dbReference>
<organism evidence="4 5">
    <name type="scientific">Maribacter dokdonensis</name>
    <dbReference type="NCBI Taxonomy" id="320912"/>
    <lineage>
        <taxon>Bacteria</taxon>
        <taxon>Pseudomonadati</taxon>
        <taxon>Bacteroidota</taxon>
        <taxon>Flavobacteriia</taxon>
        <taxon>Flavobacteriales</taxon>
        <taxon>Flavobacteriaceae</taxon>
        <taxon>Maribacter</taxon>
    </lineage>
</organism>
<dbReference type="Pfam" id="PF00106">
    <property type="entry name" value="adh_short"/>
    <property type="match status" value="1"/>
</dbReference>
<comment type="similarity">
    <text evidence="1 3">Belongs to the short-chain dehydrogenases/reductases (SDR) family.</text>
</comment>
<dbReference type="OrthoDB" id="822355at2"/>
<name>A0A1H4R7P4_9FLAO</name>
<dbReference type="InterPro" id="IPR002347">
    <property type="entry name" value="SDR_fam"/>
</dbReference>
<proteinExistence type="inferred from homology"/>
<dbReference type="PANTHER" id="PTHR44169:SF6">
    <property type="entry name" value="NADPH-DEPENDENT 1-ACYLDIHYDROXYACETONE PHOSPHATE REDUCTASE"/>
    <property type="match status" value="1"/>
</dbReference>
<dbReference type="Proteomes" id="UP000183038">
    <property type="component" value="Unassembled WGS sequence"/>
</dbReference>
<dbReference type="PRINTS" id="PR00080">
    <property type="entry name" value="SDRFAMILY"/>
</dbReference>
<accession>A0A1H4R7P4</accession>
<dbReference type="GO" id="GO:0016491">
    <property type="term" value="F:oxidoreductase activity"/>
    <property type="evidence" value="ECO:0007669"/>
    <property type="project" value="UniProtKB-KW"/>
</dbReference>
<dbReference type="PRINTS" id="PR00081">
    <property type="entry name" value="GDHRDH"/>
</dbReference>
<evidence type="ECO:0000256" key="2">
    <source>
        <dbReference type="ARBA" id="ARBA00023002"/>
    </source>
</evidence>
<evidence type="ECO:0000313" key="4">
    <source>
        <dbReference type="EMBL" id="SEC27940.1"/>
    </source>
</evidence>
<gene>
    <name evidence="4" type="ORF">SAMN05192540_2787</name>
</gene>
<dbReference type="Gene3D" id="3.40.50.720">
    <property type="entry name" value="NAD(P)-binding Rossmann-like Domain"/>
    <property type="match status" value="1"/>
</dbReference>
<evidence type="ECO:0000256" key="3">
    <source>
        <dbReference type="RuleBase" id="RU000363"/>
    </source>
</evidence>
<dbReference type="PANTHER" id="PTHR44169">
    <property type="entry name" value="NADPH-DEPENDENT 1-ACYLDIHYDROXYACETONE PHOSPHATE REDUCTASE"/>
    <property type="match status" value="1"/>
</dbReference>
<reference evidence="4 5" key="1">
    <citation type="submission" date="2016-10" db="EMBL/GenBank/DDBJ databases">
        <authorList>
            <person name="de Groot N.N."/>
        </authorList>
    </citation>
    <scope>NUCLEOTIDE SEQUENCE [LARGE SCALE GENOMIC DNA]</scope>
    <source>
        <strain evidence="4 5">MAR_2009_71</strain>
    </source>
</reference>
<dbReference type="RefSeq" id="WP_074673554.1">
    <property type="nucleotide sequence ID" value="NZ_FNTB01000001.1"/>
</dbReference>